<proteinExistence type="predicted"/>
<evidence type="ECO:0000313" key="2">
    <source>
        <dbReference type="EMBL" id="CAG7657947.1"/>
    </source>
</evidence>
<keyword evidence="3" id="KW-1185">Reference proteome</keyword>
<protein>
    <submittedName>
        <fullName evidence="2">Uncharacterized protein</fullName>
    </submittedName>
</protein>
<organism evidence="2 3">
    <name type="scientific">Actinacidiphila bryophytorum</name>
    <dbReference type="NCBI Taxonomy" id="1436133"/>
    <lineage>
        <taxon>Bacteria</taxon>
        <taxon>Bacillati</taxon>
        <taxon>Actinomycetota</taxon>
        <taxon>Actinomycetes</taxon>
        <taxon>Kitasatosporales</taxon>
        <taxon>Streptomycetaceae</taxon>
        <taxon>Actinacidiphila</taxon>
    </lineage>
</organism>
<dbReference type="EMBL" id="CAJVAX010000023">
    <property type="protein sequence ID" value="CAG7657947.1"/>
    <property type="molecule type" value="Genomic_DNA"/>
</dbReference>
<name>A0A9W4H7M0_9ACTN</name>
<accession>A0A9W4H7M0</accession>
<dbReference type="RefSeq" id="WP_205046255.1">
    <property type="nucleotide sequence ID" value="NZ_CAJVAX010000023.1"/>
</dbReference>
<dbReference type="Proteomes" id="UP001153328">
    <property type="component" value="Unassembled WGS sequence"/>
</dbReference>
<evidence type="ECO:0000313" key="3">
    <source>
        <dbReference type="Proteomes" id="UP001153328"/>
    </source>
</evidence>
<reference evidence="2" key="1">
    <citation type="submission" date="2021-06" db="EMBL/GenBank/DDBJ databases">
        <authorList>
            <person name="Arsene-Ploetze F."/>
        </authorList>
    </citation>
    <scope>NUCLEOTIDE SEQUENCE</scope>
    <source>
        <strain evidence="2">SBRY1</strain>
    </source>
</reference>
<feature type="region of interest" description="Disordered" evidence="1">
    <location>
        <begin position="1"/>
        <end position="55"/>
    </location>
</feature>
<gene>
    <name evidence="2" type="ORF">SBRY_90094</name>
</gene>
<evidence type="ECO:0000256" key="1">
    <source>
        <dbReference type="SAM" id="MobiDB-lite"/>
    </source>
</evidence>
<dbReference type="AlphaFoldDB" id="A0A9W4H7M0"/>
<sequence>MSVAKGRPSIATPSRQGRPDTLMRPACQPGSATSRGQNGDKDDARPRLGGAATLR</sequence>
<comment type="caution">
    <text evidence="2">The sequence shown here is derived from an EMBL/GenBank/DDBJ whole genome shotgun (WGS) entry which is preliminary data.</text>
</comment>